<feature type="transmembrane region" description="Helical" evidence="7">
    <location>
        <begin position="188"/>
        <end position="209"/>
    </location>
</feature>
<proteinExistence type="predicted"/>
<gene>
    <name evidence="9" type="ORF">FH972_025942</name>
</gene>
<comment type="caution">
    <text evidence="9">The sequence shown here is derived from an EMBL/GenBank/DDBJ whole genome shotgun (WGS) entry which is preliminary data.</text>
</comment>
<protein>
    <recommendedName>
        <fullName evidence="8">Major facilitator superfamily (MFS) profile domain-containing protein</fullName>
    </recommendedName>
</protein>
<comment type="subcellular location">
    <subcellularLocation>
        <location evidence="1">Membrane</location>
        <topology evidence="1">Multi-pass membrane protein</topology>
    </subcellularLocation>
</comment>
<keyword evidence="2" id="KW-0813">Transport</keyword>
<dbReference type="GO" id="GO:0005886">
    <property type="term" value="C:plasma membrane"/>
    <property type="evidence" value="ECO:0007669"/>
    <property type="project" value="TreeGrafter"/>
</dbReference>
<evidence type="ECO:0000256" key="2">
    <source>
        <dbReference type="ARBA" id="ARBA00022448"/>
    </source>
</evidence>
<dbReference type="PANTHER" id="PTHR43791">
    <property type="entry name" value="PERMEASE-RELATED"/>
    <property type="match status" value="1"/>
</dbReference>
<keyword evidence="10" id="KW-1185">Reference proteome</keyword>
<dbReference type="Gene3D" id="1.20.1250.20">
    <property type="entry name" value="MFS general substrate transporter like domains"/>
    <property type="match status" value="1"/>
</dbReference>
<evidence type="ECO:0000313" key="10">
    <source>
        <dbReference type="Proteomes" id="UP000327013"/>
    </source>
</evidence>
<feature type="domain" description="Major facilitator superfamily (MFS) profile" evidence="8">
    <location>
        <begin position="62"/>
        <end position="370"/>
    </location>
</feature>
<dbReference type="InterPro" id="IPR036259">
    <property type="entry name" value="MFS_trans_sf"/>
</dbReference>
<evidence type="ECO:0000259" key="8">
    <source>
        <dbReference type="PROSITE" id="PS50850"/>
    </source>
</evidence>
<feature type="transmembrane region" description="Helical" evidence="7">
    <location>
        <begin position="154"/>
        <end position="176"/>
    </location>
</feature>
<dbReference type="SUPFAM" id="SSF103473">
    <property type="entry name" value="MFS general substrate transporter"/>
    <property type="match status" value="1"/>
</dbReference>
<dbReference type="GO" id="GO:0022857">
    <property type="term" value="F:transmembrane transporter activity"/>
    <property type="evidence" value="ECO:0007669"/>
    <property type="project" value="InterPro"/>
</dbReference>
<dbReference type="FunFam" id="1.20.1250.20:FF:000034">
    <property type="entry name" value="MFS general substrate transporter"/>
    <property type="match status" value="1"/>
</dbReference>
<feature type="transmembrane region" description="Helical" evidence="7">
    <location>
        <begin position="128"/>
        <end position="148"/>
    </location>
</feature>
<dbReference type="EMBL" id="VIBQ01000073">
    <property type="protein sequence ID" value="KAB8611437.1"/>
    <property type="molecule type" value="Genomic_DNA"/>
</dbReference>
<dbReference type="AlphaFoldDB" id="A0A5N6L2Q8"/>
<keyword evidence="3 7" id="KW-0812">Transmembrane</keyword>
<evidence type="ECO:0000256" key="3">
    <source>
        <dbReference type="ARBA" id="ARBA00022692"/>
    </source>
</evidence>
<evidence type="ECO:0000313" key="9">
    <source>
        <dbReference type="EMBL" id="KAB8611437.1"/>
    </source>
</evidence>
<name>A0A5N6L2Q8_9ROSI</name>
<evidence type="ECO:0000256" key="6">
    <source>
        <dbReference type="SAM" id="MobiDB-lite"/>
    </source>
</evidence>
<dbReference type="PANTHER" id="PTHR43791:SF46">
    <property type="entry name" value="MAJOR FACILITATOR SUPERFAMILY (MFS) PROFILE DOMAIN-CONTAINING PROTEIN-RELATED"/>
    <property type="match status" value="1"/>
</dbReference>
<accession>A0A5N6L2Q8</accession>
<evidence type="ECO:0000256" key="7">
    <source>
        <dbReference type="SAM" id="Phobius"/>
    </source>
</evidence>
<evidence type="ECO:0000256" key="5">
    <source>
        <dbReference type="ARBA" id="ARBA00023136"/>
    </source>
</evidence>
<evidence type="ECO:0000256" key="1">
    <source>
        <dbReference type="ARBA" id="ARBA00004141"/>
    </source>
</evidence>
<feature type="compositionally biased region" description="Basic and acidic residues" evidence="6">
    <location>
        <begin position="1"/>
        <end position="15"/>
    </location>
</feature>
<dbReference type="Proteomes" id="UP000327013">
    <property type="component" value="Unassembled WGS sequence"/>
</dbReference>
<evidence type="ECO:0000256" key="4">
    <source>
        <dbReference type="ARBA" id="ARBA00022989"/>
    </source>
</evidence>
<feature type="region of interest" description="Disordered" evidence="6">
    <location>
        <begin position="1"/>
        <end position="35"/>
    </location>
</feature>
<feature type="transmembrane region" description="Helical" evidence="7">
    <location>
        <begin position="221"/>
        <end position="242"/>
    </location>
</feature>
<dbReference type="InterPro" id="IPR011701">
    <property type="entry name" value="MFS"/>
</dbReference>
<keyword evidence="4 7" id="KW-1133">Transmembrane helix</keyword>
<sequence length="370" mass="41812">MGVSTRHSDEEEKKQTWVNSPDSLSEAGGPRTDAVPSADELFIPVLLDTTERKLMARIDWHLMPCLVGLFFLAFLDKVNIANASTLGMLQELNMTGNKYTIAVIIFFIPYTVAEIPANILMKKFKPHVWLSGSMMAFGVCGMCAGLVQNYSGLLAVRFFLGLAETSSFPACFYLISMWYKRTEAQRRFSFFFSSASLAGAFGGLLAAAIGKMNGVGGYAGWRWIFILEGLLTVVVGLTYYFILTDFPEEAKWLNENERAFVKARLYVDQGSSAADRKITLKDVFNVFKDIKIWVAGLMYFCMTWQLQAPWIQRADYNFSTDHSSLRVRLLRSDHHQELQPLAYPDTIVLCSSVGMRVCLRHYPCFLFRSI</sequence>
<dbReference type="OrthoDB" id="196786at2759"/>
<feature type="transmembrane region" description="Helical" evidence="7">
    <location>
        <begin position="60"/>
        <end position="80"/>
    </location>
</feature>
<dbReference type="PROSITE" id="PS50850">
    <property type="entry name" value="MFS"/>
    <property type="match status" value="1"/>
</dbReference>
<feature type="transmembrane region" description="Helical" evidence="7">
    <location>
        <begin position="100"/>
        <end position="121"/>
    </location>
</feature>
<organism evidence="9 10">
    <name type="scientific">Carpinus fangiana</name>
    <dbReference type="NCBI Taxonomy" id="176857"/>
    <lineage>
        <taxon>Eukaryota</taxon>
        <taxon>Viridiplantae</taxon>
        <taxon>Streptophyta</taxon>
        <taxon>Embryophyta</taxon>
        <taxon>Tracheophyta</taxon>
        <taxon>Spermatophyta</taxon>
        <taxon>Magnoliopsida</taxon>
        <taxon>eudicotyledons</taxon>
        <taxon>Gunneridae</taxon>
        <taxon>Pentapetalae</taxon>
        <taxon>rosids</taxon>
        <taxon>fabids</taxon>
        <taxon>Fagales</taxon>
        <taxon>Betulaceae</taxon>
        <taxon>Carpinus</taxon>
    </lineage>
</organism>
<dbReference type="InterPro" id="IPR020846">
    <property type="entry name" value="MFS_dom"/>
</dbReference>
<reference evidence="9 10" key="1">
    <citation type="submission" date="2019-06" db="EMBL/GenBank/DDBJ databases">
        <title>A chromosomal-level reference genome of Carpinus fangiana (Coryloideae, Betulaceae).</title>
        <authorList>
            <person name="Yang X."/>
            <person name="Wang Z."/>
            <person name="Zhang L."/>
            <person name="Hao G."/>
            <person name="Liu J."/>
            <person name="Yang Y."/>
        </authorList>
    </citation>
    <scope>NUCLEOTIDE SEQUENCE [LARGE SCALE GENOMIC DNA]</scope>
    <source>
        <strain evidence="9">Cfa_2016G</strain>
        <tissue evidence="9">Leaf</tissue>
    </source>
</reference>
<dbReference type="Pfam" id="PF07690">
    <property type="entry name" value="MFS_1"/>
    <property type="match status" value="1"/>
</dbReference>
<keyword evidence="5 7" id="KW-0472">Membrane</keyword>